<feature type="compositionally biased region" description="Polar residues" evidence="1">
    <location>
        <begin position="162"/>
        <end position="174"/>
    </location>
</feature>
<dbReference type="EMBL" id="JAZGQO010000018">
    <property type="protein sequence ID" value="KAK6167889.1"/>
    <property type="molecule type" value="Genomic_DNA"/>
</dbReference>
<evidence type="ECO:0000313" key="3">
    <source>
        <dbReference type="EMBL" id="KAK6167889.1"/>
    </source>
</evidence>
<feature type="region of interest" description="Disordered" evidence="1">
    <location>
        <begin position="157"/>
        <end position="194"/>
    </location>
</feature>
<name>A0AAN8GGX2_PATCE</name>
<keyword evidence="4" id="KW-1185">Reference proteome</keyword>
<protein>
    <recommendedName>
        <fullName evidence="2">LysM domain-containing protein</fullName>
    </recommendedName>
</protein>
<dbReference type="InterPro" id="IPR036779">
    <property type="entry name" value="LysM_dom_sf"/>
</dbReference>
<proteinExistence type="predicted"/>
<feature type="domain" description="LysM" evidence="2">
    <location>
        <begin position="47"/>
        <end position="91"/>
    </location>
</feature>
<dbReference type="InterPro" id="IPR045030">
    <property type="entry name" value="LYSM1-4"/>
</dbReference>
<dbReference type="SMART" id="SM00257">
    <property type="entry name" value="LysM"/>
    <property type="match status" value="1"/>
</dbReference>
<organism evidence="3 4">
    <name type="scientific">Patella caerulea</name>
    <name type="common">Rayed Mediterranean limpet</name>
    <dbReference type="NCBI Taxonomy" id="87958"/>
    <lineage>
        <taxon>Eukaryota</taxon>
        <taxon>Metazoa</taxon>
        <taxon>Spiralia</taxon>
        <taxon>Lophotrochozoa</taxon>
        <taxon>Mollusca</taxon>
        <taxon>Gastropoda</taxon>
        <taxon>Patellogastropoda</taxon>
        <taxon>Patelloidea</taxon>
        <taxon>Patellidae</taxon>
        <taxon>Patella</taxon>
    </lineage>
</organism>
<dbReference type="PROSITE" id="PS51782">
    <property type="entry name" value="LYSM"/>
    <property type="match status" value="1"/>
</dbReference>
<dbReference type="CDD" id="cd00118">
    <property type="entry name" value="LysM"/>
    <property type="match status" value="1"/>
</dbReference>
<evidence type="ECO:0000259" key="2">
    <source>
        <dbReference type="PROSITE" id="PS51782"/>
    </source>
</evidence>
<accession>A0AAN8GGX2</accession>
<dbReference type="AlphaFoldDB" id="A0AAN8GGX2"/>
<comment type="caution">
    <text evidence="3">The sequence shown here is derived from an EMBL/GenBank/DDBJ whole genome shotgun (WGS) entry which is preliminary data.</text>
</comment>
<dbReference type="InterPro" id="IPR018392">
    <property type="entry name" value="LysM"/>
</dbReference>
<dbReference type="PANTHER" id="PTHR20932">
    <property type="entry name" value="LYSM AND PUTATIVE PEPTIDOGLYCAN-BINDING DOMAIN-CONTAINING PROTEIN"/>
    <property type="match status" value="1"/>
</dbReference>
<dbReference type="PANTHER" id="PTHR20932:SF8">
    <property type="entry name" value="LD22649P"/>
    <property type="match status" value="1"/>
</dbReference>
<dbReference type="Gene3D" id="3.10.350.10">
    <property type="entry name" value="LysM domain"/>
    <property type="match status" value="1"/>
</dbReference>
<sequence>MSEENEIGTERQHLSRYVKSQTKYGTTVSTSKCGGNVPLAEKATRHVKHVVCTGDTLMGIALKYHVTVEQIKRQNKLWTNDSLFLREHILIPLLPSNETLVPQELIVKVADRYTSSTEEDEDQKTEVKVSKSENGMDFLNKYDTNIAQLKSNIKKFEKKTDSNSGNSLFANSPPSRRHNLGSLYQLPLDNDTEC</sequence>
<evidence type="ECO:0000256" key="1">
    <source>
        <dbReference type="SAM" id="MobiDB-lite"/>
    </source>
</evidence>
<reference evidence="3 4" key="1">
    <citation type="submission" date="2024-01" db="EMBL/GenBank/DDBJ databases">
        <title>The genome of the rayed Mediterranean limpet Patella caerulea (Linnaeus, 1758).</title>
        <authorList>
            <person name="Anh-Thu Weber A."/>
            <person name="Halstead-Nussloch G."/>
        </authorList>
    </citation>
    <scope>NUCLEOTIDE SEQUENCE [LARGE SCALE GENOMIC DNA]</scope>
    <source>
        <strain evidence="3">AATW-2023a</strain>
        <tissue evidence="3">Whole specimen</tissue>
    </source>
</reference>
<evidence type="ECO:0000313" key="4">
    <source>
        <dbReference type="Proteomes" id="UP001347796"/>
    </source>
</evidence>
<dbReference type="Pfam" id="PF01476">
    <property type="entry name" value="LysM"/>
    <property type="match status" value="1"/>
</dbReference>
<gene>
    <name evidence="3" type="ORF">SNE40_021818</name>
</gene>
<dbReference type="Proteomes" id="UP001347796">
    <property type="component" value="Unassembled WGS sequence"/>
</dbReference>
<dbReference type="SUPFAM" id="SSF54106">
    <property type="entry name" value="LysM domain"/>
    <property type="match status" value="1"/>
</dbReference>